<dbReference type="AlphaFoldDB" id="A0A6H9Z403"/>
<dbReference type="Proteomes" id="UP000468735">
    <property type="component" value="Unassembled WGS sequence"/>
</dbReference>
<sequence length="68" mass="7596">MQCPKCHAGMVGYQRDGILIEQCMSCRAVLIGEYELVRLVETCGCTLPPPLPSNGHGGRHYEGRHRRN</sequence>
<name>A0A6H9Z403_9ACTN</name>
<evidence type="ECO:0000313" key="4">
    <source>
        <dbReference type="Proteomes" id="UP000468735"/>
    </source>
</evidence>
<dbReference type="EMBL" id="WBMT01000002">
    <property type="protein sequence ID" value="KAB2351771.1"/>
    <property type="molecule type" value="Genomic_DNA"/>
</dbReference>
<dbReference type="OrthoDB" id="9814037at2"/>
<comment type="caution">
    <text evidence="3">The sequence shown here is derived from an EMBL/GenBank/DDBJ whole genome shotgun (WGS) entry which is preliminary data.</text>
</comment>
<protein>
    <submittedName>
        <fullName evidence="3">Zf-TFIIB domain-containing protein</fullName>
    </submittedName>
</protein>
<dbReference type="InterPro" id="IPR027392">
    <property type="entry name" value="TF_Znf"/>
</dbReference>
<gene>
    <name evidence="3" type="ORF">F8566_06055</name>
</gene>
<evidence type="ECO:0000313" key="3">
    <source>
        <dbReference type="EMBL" id="KAB2351771.1"/>
    </source>
</evidence>
<accession>A0A6H9Z403</accession>
<dbReference type="RefSeq" id="WP_151558844.1">
    <property type="nucleotide sequence ID" value="NZ_WBMT01000002.1"/>
</dbReference>
<feature type="region of interest" description="Disordered" evidence="1">
    <location>
        <begin position="48"/>
        <end position="68"/>
    </location>
</feature>
<reference evidence="3 4" key="1">
    <citation type="submission" date="2019-09" db="EMBL/GenBank/DDBJ databases">
        <title>Actinomadura physcomitrii sp. nov., a novel actinomycete isolated from moss [Physcomitrium sphaericum (Ludw) Fuernr].</title>
        <authorList>
            <person name="Zhuang X."/>
            <person name="Liu C."/>
        </authorList>
    </citation>
    <scope>NUCLEOTIDE SEQUENCE [LARGE SCALE GENOMIC DNA]</scope>
    <source>
        <strain evidence="3 4">HMC1</strain>
    </source>
</reference>
<proteinExistence type="predicted"/>
<dbReference type="Pfam" id="PF13453">
    <property type="entry name" value="Zn_ribbon_TFIIB"/>
    <property type="match status" value="1"/>
</dbReference>
<evidence type="ECO:0000256" key="1">
    <source>
        <dbReference type="SAM" id="MobiDB-lite"/>
    </source>
</evidence>
<feature type="domain" description="Transcription factor zinc-finger" evidence="2">
    <location>
        <begin position="2"/>
        <end position="41"/>
    </location>
</feature>
<keyword evidence="4" id="KW-1185">Reference proteome</keyword>
<organism evidence="3 4">
    <name type="scientific">Actinomadura rudentiformis</name>
    <dbReference type="NCBI Taxonomy" id="359158"/>
    <lineage>
        <taxon>Bacteria</taxon>
        <taxon>Bacillati</taxon>
        <taxon>Actinomycetota</taxon>
        <taxon>Actinomycetes</taxon>
        <taxon>Streptosporangiales</taxon>
        <taxon>Thermomonosporaceae</taxon>
        <taxon>Actinomadura</taxon>
    </lineage>
</organism>
<evidence type="ECO:0000259" key="2">
    <source>
        <dbReference type="Pfam" id="PF13453"/>
    </source>
</evidence>